<dbReference type="AlphaFoldDB" id="A0A1Q9JIL3"/>
<evidence type="ECO:0008006" key="3">
    <source>
        <dbReference type="Google" id="ProtNLM"/>
    </source>
</evidence>
<dbReference type="SUPFAM" id="SSF53850">
    <property type="entry name" value="Periplasmic binding protein-like II"/>
    <property type="match status" value="1"/>
</dbReference>
<keyword evidence="2" id="KW-1185">Reference proteome</keyword>
<dbReference type="STRING" id="1261640.BHK98_07985"/>
<gene>
    <name evidence="1" type="ORF">BHK98_07985</name>
</gene>
<accession>A0A1Q9JIL3</accession>
<organism evidence="1 2">
    <name type="scientific">Hornefia porci</name>
    <dbReference type="NCBI Taxonomy" id="2652292"/>
    <lineage>
        <taxon>Bacteria</taxon>
        <taxon>Bacillati</taxon>
        <taxon>Bacillota</taxon>
        <taxon>Clostridia</taxon>
        <taxon>Peptostreptococcales</taxon>
        <taxon>Anaerovoracaceae</taxon>
        <taxon>Hornefia</taxon>
    </lineage>
</organism>
<name>A0A1Q9JIL3_9FIRM</name>
<dbReference type="Gene3D" id="3.40.190.10">
    <property type="entry name" value="Periplasmic binding protein-like II"/>
    <property type="match status" value="2"/>
</dbReference>
<dbReference type="Proteomes" id="UP000187404">
    <property type="component" value="Unassembled WGS sequence"/>
</dbReference>
<evidence type="ECO:0000313" key="1">
    <source>
        <dbReference type="EMBL" id="OLR56004.1"/>
    </source>
</evidence>
<evidence type="ECO:0000313" key="2">
    <source>
        <dbReference type="Proteomes" id="UP000187404"/>
    </source>
</evidence>
<dbReference type="OrthoDB" id="2081033at2"/>
<dbReference type="RefSeq" id="WP_075713195.1">
    <property type="nucleotide sequence ID" value="NZ_MJIE01000001.1"/>
</dbReference>
<protein>
    <recommendedName>
        <fullName evidence="3">Extracellular solute-binding protein</fullName>
    </recommendedName>
</protein>
<dbReference type="EMBL" id="MJIE01000001">
    <property type="protein sequence ID" value="OLR56004.1"/>
    <property type="molecule type" value="Genomic_DNA"/>
</dbReference>
<proteinExistence type="predicted"/>
<sequence length="433" mass="48047">MRTMKKYNHTVSVIPRVIILALVFALTSTLMLYAYHRPSGTEAADLKICMMNGDDNLSGLLTSAASDCGITADIRQVVTDYEMDAGDARKKINLELMSSTGPDILILDDMDPTPYIKSGKLLDLRSIAGDSGVPAEVKQQFTSKGKCFALPAAQTLFVYAADGSAGRELPNTSGFGTLLRFAQKNNLYFGNAYDNIAAIACRLYVEPRLTGVRSSDRRLLCDFYQSLQRLRGQSRQKYEAASFQRLNMQLNPLFSFEGIGHGGTGVSMDYLCSIEDFQLLQLLSDKDRLRYRLAEENGRIISMPCCIVAVNKNGAHRSTAVKYLRYLMSEEGQQLVSDSSLLPSDLNSLSGIMRRTTESDRISEYNTLTLPALRSQTVRLLTRDLGNRLTSRVTDGVLMDIVMTEANEYINGNQTLDAAVERAVDRIRIVRSE</sequence>
<reference evidence="1 2" key="1">
    <citation type="journal article" date="2016" name="Appl. Environ. Microbiol.">
        <title>Function and Phylogeny of Bacterial Butyryl Coenzyme A:Acetate Transferases and Their Diversity in the Proximal Colon of Swine.</title>
        <authorList>
            <person name="Trachsel J."/>
            <person name="Bayles D.O."/>
            <person name="Looft T."/>
            <person name="Levine U.Y."/>
            <person name="Allen H.K."/>
        </authorList>
    </citation>
    <scope>NUCLEOTIDE SEQUENCE [LARGE SCALE GENOMIC DNA]</scope>
    <source>
        <strain evidence="1 2">68-3-10</strain>
    </source>
</reference>
<comment type="caution">
    <text evidence="1">The sequence shown here is derived from an EMBL/GenBank/DDBJ whole genome shotgun (WGS) entry which is preliminary data.</text>
</comment>